<protein>
    <recommendedName>
        <fullName evidence="3">Toxin-antitoxin antitoxin component</fullName>
    </recommendedName>
</protein>
<dbReference type="Gene3D" id="1.20.120.330">
    <property type="entry name" value="Nucleotidyltransferases domain 2"/>
    <property type="match status" value="1"/>
</dbReference>
<organism evidence="1 2">
    <name type="scientific">Acidithiobacillus thiooxidans</name>
    <name type="common">Thiobacillus thiooxidans</name>
    <dbReference type="NCBI Taxonomy" id="930"/>
    <lineage>
        <taxon>Bacteria</taxon>
        <taxon>Pseudomonadati</taxon>
        <taxon>Pseudomonadota</taxon>
        <taxon>Acidithiobacillia</taxon>
        <taxon>Acidithiobacillales</taxon>
        <taxon>Acidithiobacillaceae</taxon>
        <taxon>Acidithiobacillus</taxon>
    </lineage>
</organism>
<proteinExistence type="predicted"/>
<dbReference type="EMBL" id="LWSA01000169">
    <property type="protein sequence ID" value="OCX71383.1"/>
    <property type="molecule type" value="Genomic_DNA"/>
</dbReference>
<comment type="caution">
    <text evidence="1">The sequence shown here is derived from an EMBL/GenBank/DDBJ whole genome shotgun (WGS) entry which is preliminary data.</text>
</comment>
<reference evidence="1 2" key="1">
    <citation type="journal article" date="2016" name="Int. J. Mol. Sci.">
        <title>Comparative genomics of the extreme acidophile Acidithiobacillus thiooxidans reveals intraspecific divergence and niche adaptation.</title>
        <authorList>
            <person name="Zhang X."/>
            <person name="Feng X."/>
            <person name="Tao J."/>
            <person name="Ma L."/>
            <person name="Xiao Y."/>
            <person name="Liang Y."/>
            <person name="Liu X."/>
            <person name="Yin H."/>
        </authorList>
    </citation>
    <scope>NUCLEOTIDE SEQUENCE [LARGE SCALE GENOMIC DNA]</scope>
    <source>
        <strain evidence="1 2">A02</strain>
    </source>
</reference>
<gene>
    <name evidence="1" type="ORF">A6P07_12195</name>
</gene>
<dbReference type="RefSeq" id="WP_024892855.1">
    <property type="nucleotide sequence ID" value="NZ_LWRZ01000204.1"/>
</dbReference>
<dbReference type="Proteomes" id="UP000094893">
    <property type="component" value="Unassembled WGS sequence"/>
</dbReference>
<evidence type="ECO:0000313" key="2">
    <source>
        <dbReference type="Proteomes" id="UP000094893"/>
    </source>
</evidence>
<evidence type="ECO:0008006" key="3">
    <source>
        <dbReference type="Google" id="ProtNLM"/>
    </source>
</evidence>
<dbReference type="SUPFAM" id="SSF81593">
    <property type="entry name" value="Nucleotidyltransferase substrate binding subunit/domain"/>
    <property type="match status" value="1"/>
</dbReference>
<dbReference type="AlphaFoldDB" id="A0A1C2IBE9"/>
<accession>A0A1C2IBE9</accession>
<evidence type="ECO:0000313" key="1">
    <source>
        <dbReference type="EMBL" id="OCX71383.1"/>
    </source>
</evidence>
<name>A0A1C2IBE9_ACITH</name>
<sequence>MKVPQKLKERLQFLARVIEREMAHLQTTDQGLFVSAFTVEDARNLNENTSIAEKVDAFVSRFGRLQDTVGDKLLPAWREALGEVPGAMTDNLDRAERLGLIESGDLWLTLRKLRNQMVHEYIEDPAILADALQTAHVHVSTLIHASRALLGDLAGRGIIAGF</sequence>